<dbReference type="InterPro" id="IPR018060">
    <property type="entry name" value="HTH_AraC"/>
</dbReference>
<keyword evidence="6" id="KW-1185">Reference proteome</keyword>
<feature type="domain" description="HTH araC/xylS-type" evidence="4">
    <location>
        <begin position="230"/>
        <end position="333"/>
    </location>
</feature>
<dbReference type="RefSeq" id="WP_264489809.1">
    <property type="nucleotide sequence ID" value="NZ_JAPDDT010000016.1"/>
</dbReference>
<dbReference type="InterPro" id="IPR020449">
    <property type="entry name" value="Tscrpt_reg_AraC-type_HTH"/>
</dbReference>
<gene>
    <name evidence="5" type="ORF">OKA05_24300</name>
</gene>
<accession>A0ABT3GQE2</accession>
<dbReference type="PANTHER" id="PTHR46796:SF13">
    <property type="entry name" value="HTH-TYPE TRANSCRIPTIONAL ACTIVATOR RHAS"/>
    <property type="match status" value="1"/>
</dbReference>
<reference evidence="5 6" key="1">
    <citation type="submission" date="2022-10" db="EMBL/GenBank/DDBJ databases">
        <title>Luteolibacter arcticus strain CCTCC AB 2014275, whole genome shotgun sequencing project.</title>
        <authorList>
            <person name="Zhao G."/>
            <person name="Shen L."/>
        </authorList>
    </citation>
    <scope>NUCLEOTIDE SEQUENCE [LARGE SCALE GENOMIC DNA]</scope>
    <source>
        <strain evidence="5 6">CCTCC AB 2014275</strain>
    </source>
</reference>
<comment type="caution">
    <text evidence="5">The sequence shown here is derived from an EMBL/GenBank/DDBJ whole genome shotgun (WGS) entry which is preliminary data.</text>
</comment>
<dbReference type="Gene3D" id="1.10.10.60">
    <property type="entry name" value="Homeodomain-like"/>
    <property type="match status" value="2"/>
</dbReference>
<evidence type="ECO:0000256" key="1">
    <source>
        <dbReference type="ARBA" id="ARBA00023015"/>
    </source>
</evidence>
<dbReference type="Proteomes" id="UP001320876">
    <property type="component" value="Unassembled WGS sequence"/>
</dbReference>
<organism evidence="5 6">
    <name type="scientific">Luteolibacter arcticus</name>
    <dbReference type="NCBI Taxonomy" id="1581411"/>
    <lineage>
        <taxon>Bacteria</taxon>
        <taxon>Pseudomonadati</taxon>
        <taxon>Verrucomicrobiota</taxon>
        <taxon>Verrucomicrobiia</taxon>
        <taxon>Verrucomicrobiales</taxon>
        <taxon>Verrucomicrobiaceae</taxon>
        <taxon>Luteolibacter</taxon>
    </lineage>
</organism>
<dbReference type="PANTHER" id="PTHR46796">
    <property type="entry name" value="HTH-TYPE TRANSCRIPTIONAL ACTIVATOR RHAS-RELATED"/>
    <property type="match status" value="1"/>
</dbReference>
<dbReference type="InterPro" id="IPR018062">
    <property type="entry name" value="HTH_AraC-typ_CS"/>
</dbReference>
<dbReference type="InterPro" id="IPR011051">
    <property type="entry name" value="RmlC_Cupin_sf"/>
</dbReference>
<evidence type="ECO:0000256" key="3">
    <source>
        <dbReference type="ARBA" id="ARBA00023163"/>
    </source>
</evidence>
<keyword evidence="2" id="KW-0238">DNA-binding</keyword>
<protein>
    <submittedName>
        <fullName evidence="5">Helix-turn-helix transcriptional regulator</fullName>
    </submittedName>
</protein>
<evidence type="ECO:0000313" key="6">
    <source>
        <dbReference type="Proteomes" id="UP001320876"/>
    </source>
</evidence>
<sequence>MPHARPIPSYADQERVYIADRCEPLIFAARAGELELHAVGRHDYPGEKLSDNELVGLSSTGFWNAEHGQQWGLPEHRNEGIEFTFMDTGQVPVRVEGQSTTLHFGECLITRPWQPHQIGDPHVPTGRLIWLILDVGVRLPHQEWSWPSWIVLHPPDLEELTRCLRQNEQHCWKTSPEIRRCFQSLAYAVQQPIPAGHSAIIVSVNALLLALLEMFRSKSITLEESLTDSQRGVQVFLDDLRHCCGKSWGIESMAESCGLGTTRFAHHVKLLTNLTPAGYLTQCRLEYAQALLRQTPPVPIGNIARECGFSSGQYFATAFRKWTGLAPEEWRKTQA</sequence>
<dbReference type="Pfam" id="PF12833">
    <property type="entry name" value="HTH_18"/>
    <property type="match status" value="1"/>
</dbReference>
<dbReference type="SUPFAM" id="SSF46689">
    <property type="entry name" value="Homeodomain-like"/>
    <property type="match status" value="1"/>
</dbReference>
<evidence type="ECO:0000259" key="4">
    <source>
        <dbReference type="PROSITE" id="PS01124"/>
    </source>
</evidence>
<keyword evidence="3" id="KW-0804">Transcription</keyword>
<dbReference type="InterPro" id="IPR050204">
    <property type="entry name" value="AraC_XylS_family_regulators"/>
</dbReference>
<dbReference type="PRINTS" id="PR00032">
    <property type="entry name" value="HTHARAC"/>
</dbReference>
<proteinExistence type="predicted"/>
<dbReference type="PROSITE" id="PS01124">
    <property type="entry name" value="HTH_ARAC_FAMILY_2"/>
    <property type="match status" value="1"/>
</dbReference>
<dbReference type="SUPFAM" id="SSF51182">
    <property type="entry name" value="RmlC-like cupins"/>
    <property type="match status" value="1"/>
</dbReference>
<dbReference type="PROSITE" id="PS00041">
    <property type="entry name" value="HTH_ARAC_FAMILY_1"/>
    <property type="match status" value="1"/>
</dbReference>
<dbReference type="InterPro" id="IPR009057">
    <property type="entry name" value="Homeodomain-like_sf"/>
</dbReference>
<evidence type="ECO:0000313" key="5">
    <source>
        <dbReference type="EMBL" id="MCW1925702.1"/>
    </source>
</evidence>
<name>A0ABT3GQE2_9BACT</name>
<keyword evidence="1" id="KW-0805">Transcription regulation</keyword>
<dbReference type="SMART" id="SM00342">
    <property type="entry name" value="HTH_ARAC"/>
    <property type="match status" value="1"/>
</dbReference>
<evidence type="ECO:0000256" key="2">
    <source>
        <dbReference type="ARBA" id="ARBA00023125"/>
    </source>
</evidence>
<dbReference type="EMBL" id="JAPDDT010000016">
    <property type="protein sequence ID" value="MCW1925702.1"/>
    <property type="molecule type" value="Genomic_DNA"/>
</dbReference>